<dbReference type="InterPro" id="IPR011333">
    <property type="entry name" value="SKP1/BTB/POZ_sf"/>
</dbReference>
<comment type="caution">
    <text evidence="1">The sequence shown here is derived from an EMBL/GenBank/DDBJ whole genome shotgun (WGS) entry which is preliminary data.</text>
</comment>
<reference evidence="1" key="1">
    <citation type="submission" date="2022-08" db="EMBL/GenBank/DDBJ databases">
        <authorList>
            <person name="Kallberg Y."/>
            <person name="Tangrot J."/>
            <person name="Rosling A."/>
        </authorList>
    </citation>
    <scope>NUCLEOTIDE SEQUENCE</scope>
    <source>
        <strain evidence="1">Wild A</strain>
    </source>
</reference>
<keyword evidence="2" id="KW-1185">Reference proteome</keyword>
<organism evidence="1 2">
    <name type="scientific">Funneliformis geosporum</name>
    <dbReference type="NCBI Taxonomy" id="1117311"/>
    <lineage>
        <taxon>Eukaryota</taxon>
        <taxon>Fungi</taxon>
        <taxon>Fungi incertae sedis</taxon>
        <taxon>Mucoromycota</taxon>
        <taxon>Glomeromycotina</taxon>
        <taxon>Glomeromycetes</taxon>
        <taxon>Glomerales</taxon>
        <taxon>Glomeraceae</taxon>
        <taxon>Funneliformis</taxon>
    </lineage>
</organism>
<evidence type="ECO:0000313" key="1">
    <source>
        <dbReference type="EMBL" id="CAI2175975.1"/>
    </source>
</evidence>
<evidence type="ECO:0000313" key="2">
    <source>
        <dbReference type="Proteomes" id="UP001153678"/>
    </source>
</evidence>
<sequence>MLSSSSGVLHRELMANPTRPIHIFNVQPNSMRILIRYLYSQDIDDAIENRNSINVWNCRTGHGINHISKLSLYKDLLKLAERF</sequence>
<dbReference type="OrthoDB" id="1262810at2759"/>
<protein>
    <submittedName>
        <fullName evidence="1">7429_t:CDS:1</fullName>
    </submittedName>
</protein>
<dbReference type="AlphaFoldDB" id="A0A9W4SNU8"/>
<accession>A0A9W4SNU8</accession>
<proteinExistence type="predicted"/>
<dbReference type="EMBL" id="CAMKVN010001435">
    <property type="protein sequence ID" value="CAI2175975.1"/>
    <property type="molecule type" value="Genomic_DNA"/>
</dbReference>
<dbReference type="Proteomes" id="UP001153678">
    <property type="component" value="Unassembled WGS sequence"/>
</dbReference>
<name>A0A9W4SNU8_9GLOM</name>
<gene>
    <name evidence="1" type="ORF">FWILDA_LOCUS7359</name>
</gene>
<feature type="non-terminal residue" evidence="1">
    <location>
        <position position="1"/>
    </location>
</feature>
<dbReference type="Gene3D" id="3.30.710.10">
    <property type="entry name" value="Potassium Channel Kv1.1, Chain A"/>
    <property type="match status" value="1"/>
</dbReference>
<feature type="non-terminal residue" evidence="1">
    <location>
        <position position="83"/>
    </location>
</feature>